<dbReference type="Proteomes" id="UP000643810">
    <property type="component" value="Unassembled WGS sequence"/>
</dbReference>
<dbReference type="InterPro" id="IPR003313">
    <property type="entry name" value="AraC-bd"/>
</dbReference>
<keyword evidence="2" id="KW-0238">DNA-binding</keyword>
<dbReference type="SMART" id="SM00342">
    <property type="entry name" value="HTH_ARAC"/>
    <property type="match status" value="1"/>
</dbReference>
<feature type="domain" description="HTH araC/xylS-type" evidence="4">
    <location>
        <begin position="251"/>
        <end position="352"/>
    </location>
</feature>
<gene>
    <name evidence="5" type="ORF">H8R94_07335</name>
</gene>
<dbReference type="RefSeq" id="WP_118534919.1">
    <property type="nucleotide sequence ID" value="NZ_JACOPG010000002.1"/>
</dbReference>
<evidence type="ECO:0000256" key="2">
    <source>
        <dbReference type="ARBA" id="ARBA00023125"/>
    </source>
</evidence>
<dbReference type="EMBL" id="JACOPG010000002">
    <property type="protein sequence ID" value="MBC5686415.1"/>
    <property type="molecule type" value="Genomic_DNA"/>
</dbReference>
<dbReference type="InterPro" id="IPR011051">
    <property type="entry name" value="RmlC_Cupin_sf"/>
</dbReference>
<evidence type="ECO:0000256" key="1">
    <source>
        <dbReference type="ARBA" id="ARBA00023015"/>
    </source>
</evidence>
<keyword evidence="6" id="KW-1185">Reference proteome</keyword>
<dbReference type="PANTHER" id="PTHR43280">
    <property type="entry name" value="ARAC-FAMILY TRANSCRIPTIONAL REGULATOR"/>
    <property type="match status" value="1"/>
</dbReference>
<name>A0ABR7GG30_9FIRM</name>
<dbReference type="SUPFAM" id="SSF51182">
    <property type="entry name" value="RmlC-like cupins"/>
    <property type="match status" value="1"/>
</dbReference>
<accession>A0ABR7GG30</accession>
<sequence>MFFMTGHPQSDISEAQSDFIIQHDSSNTGRFVLNHPYRLMLISIQPDNPDHYQKLTIISPKETFFFELSMKELKQVPDGRNLHKHDFYEIMIVLDGEVYQNIENERHLYTKGSCCILNKNVRHTEEYRDYYRVAFVQISSNFLKHLYECMTLHIFGRHKTKDSKFLQFLDNNINERQTANKNYLDLISQKEHTFLVKHVHSILDQIVHITVDPTPDANIRVQGLFLDLLYNLSRPDYYNSVPIRIGTDTENRLFQQITKLLEANHGHISRKKLSDALSYSGTYLNAICKKYSGLSLFDYGMHFCMKEASIRLLDTDQTIADISRDLGFTNQTHFYKVFKEKYKMTPMQYRKQNQTKE</sequence>
<dbReference type="Pfam" id="PF12833">
    <property type="entry name" value="HTH_18"/>
    <property type="match status" value="1"/>
</dbReference>
<proteinExistence type="predicted"/>
<dbReference type="Gene3D" id="1.10.10.60">
    <property type="entry name" value="Homeodomain-like"/>
    <property type="match status" value="1"/>
</dbReference>
<dbReference type="InterPro" id="IPR018060">
    <property type="entry name" value="HTH_AraC"/>
</dbReference>
<reference evidence="5 6" key="1">
    <citation type="submission" date="2020-08" db="EMBL/GenBank/DDBJ databases">
        <title>Genome public.</title>
        <authorList>
            <person name="Liu C."/>
            <person name="Sun Q."/>
        </authorList>
    </citation>
    <scope>NUCLEOTIDE SEQUENCE [LARGE SCALE GENOMIC DNA]</scope>
    <source>
        <strain evidence="5 6">NSJ-9</strain>
    </source>
</reference>
<keyword evidence="1" id="KW-0805">Transcription regulation</keyword>
<dbReference type="PRINTS" id="PR00032">
    <property type="entry name" value="HTHARAC"/>
</dbReference>
<comment type="caution">
    <text evidence="5">The sequence shown here is derived from an EMBL/GenBank/DDBJ whole genome shotgun (WGS) entry which is preliminary data.</text>
</comment>
<dbReference type="PROSITE" id="PS01124">
    <property type="entry name" value="HTH_ARAC_FAMILY_2"/>
    <property type="match status" value="1"/>
</dbReference>
<organism evidence="5 6">
    <name type="scientific">Roseburia lenta</name>
    <dbReference type="NCBI Taxonomy" id="2763061"/>
    <lineage>
        <taxon>Bacteria</taxon>
        <taxon>Bacillati</taxon>
        <taxon>Bacillota</taxon>
        <taxon>Clostridia</taxon>
        <taxon>Lachnospirales</taxon>
        <taxon>Lachnospiraceae</taxon>
        <taxon>Roseburia</taxon>
    </lineage>
</organism>
<evidence type="ECO:0000313" key="5">
    <source>
        <dbReference type="EMBL" id="MBC5686415.1"/>
    </source>
</evidence>
<keyword evidence="3" id="KW-0804">Transcription</keyword>
<protein>
    <submittedName>
        <fullName evidence="5">Helix-turn-helix transcriptional regulator</fullName>
    </submittedName>
</protein>
<dbReference type="InterPro" id="IPR020449">
    <property type="entry name" value="Tscrpt_reg_AraC-type_HTH"/>
</dbReference>
<dbReference type="Pfam" id="PF02311">
    <property type="entry name" value="AraC_binding"/>
    <property type="match status" value="1"/>
</dbReference>
<evidence type="ECO:0000256" key="3">
    <source>
        <dbReference type="ARBA" id="ARBA00023163"/>
    </source>
</evidence>
<dbReference type="Gene3D" id="2.60.120.10">
    <property type="entry name" value="Jelly Rolls"/>
    <property type="match status" value="1"/>
</dbReference>
<dbReference type="PANTHER" id="PTHR43280:SF34">
    <property type="entry name" value="ARAC-FAMILY TRANSCRIPTIONAL REGULATOR"/>
    <property type="match status" value="1"/>
</dbReference>
<dbReference type="SUPFAM" id="SSF46689">
    <property type="entry name" value="Homeodomain-like"/>
    <property type="match status" value="1"/>
</dbReference>
<dbReference type="InterPro" id="IPR009057">
    <property type="entry name" value="Homeodomain-like_sf"/>
</dbReference>
<dbReference type="InterPro" id="IPR014710">
    <property type="entry name" value="RmlC-like_jellyroll"/>
</dbReference>
<evidence type="ECO:0000313" key="6">
    <source>
        <dbReference type="Proteomes" id="UP000643810"/>
    </source>
</evidence>
<evidence type="ECO:0000259" key="4">
    <source>
        <dbReference type="PROSITE" id="PS01124"/>
    </source>
</evidence>